<organism evidence="2 3">
    <name type="scientific">Synaphobranchus kaupii</name>
    <name type="common">Kaup's arrowtooth eel</name>
    <dbReference type="NCBI Taxonomy" id="118154"/>
    <lineage>
        <taxon>Eukaryota</taxon>
        <taxon>Metazoa</taxon>
        <taxon>Chordata</taxon>
        <taxon>Craniata</taxon>
        <taxon>Vertebrata</taxon>
        <taxon>Euteleostomi</taxon>
        <taxon>Actinopterygii</taxon>
        <taxon>Neopterygii</taxon>
        <taxon>Teleostei</taxon>
        <taxon>Anguilliformes</taxon>
        <taxon>Synaphobranchidae</taxon>
        <taxon>Synaphobranchus</taxon>
    </lineage>
</organism>
<name>A0A9Q1ERQ9_SYNKA</name>
<feature type="region of interest" description="Disordered" evidence="1">
    <location>
        <begin position="11"/>
        <end position="39"/>
    </location>
</feature>
<dbReference type="Proteomes" id="UP001152622">
    <property type="component" value="Chromosome 13"/>
</dbReference>
<comment type="caution">
    <text evidence="2">The sequence shown here is derived from an EMBL/GenBank/DDBJ whole genome shotgun (WGS) entry which is preliminary data.</text>
</comment>
<gene>
    <name evidence="2" type="ORF">SKAU_G00311520</name>
</gene>
<dbReference type="EMBL" id="JAINUF010000013">
    <property type="protein sequence ID" value="KAJ8343823.1"/>
    <property type="molecule type" value="Genomic_DNA"/>
</dbReference>
<keyword evidence="3" id="KW-1185">Reference proteome</keyword>
<proteinExistence type="predicted"/>
<reference evidence="2" key="1">
    <citation type="journal article" date="2023" name="Science">
        <title>Genome structures resolve the early diversification of teleost fishes.</title>
        <authorList>
            <person name="Parey E."/>
            <person name="Louis A."/>
            <person name="Montfort J."/>
            <person name="Bouchez O."/>
            <person name="Roques C."/>
            <person name="Iampietro C."/>
            <person name="Lluch J."/>
            <person name="Castinel A."/>
            <person name="Donnadieu C."/>
            <person name="Desvignes T."/>
            <person name="Floi Bucao C."/>
            <person name="Jouanno E."/>
            <person name="Wen M."/>
            <person name="Mejri S."/>
            <person name="Dirks R."/>
            <person name="Jansen H."/>
            <person name="Henkel C."/>
            <person name="Chen W.J."/>
            <person name="Zahm M."/>
            <person name="Cabau C."/>
            <person name="Klopp C."/>
            <person name="Thompson A.W."/>
            <person name="Robinson-Rechavi M."/>
            <person name="Braasch I."/>
            <person name="Lecointre G."/>
            <person name="Bobe J."/>
            <person name="Postlethwait J.H."/>
            <person name="Berthelot C."/>
            <person name="Roest Crollius H."/>
            <person name="Guiguen Y."/>
        </authorList>
    </citation>
    <scope>NUCLEOTIDE SEQUENCE</scope>
    <source>
        <strain evidence="2">WJC10195</strain>
    </source>
</reference>
<evidence type="ECO:0000313" key="3">
    <source>
        <dbReference type="Proteomes" id="UP001152622"/>
    </source>
</evidence>
<evidence type="ECO:0000313" key="2">
    <source>
        <dbReference type="EMBL" id="KAJ8343823.1"/>
    </source>
</evidence>
<sequence length="108" mass="11386">MFGVAVAPILGSVPDASGPCGEPRRRSPRRLASGTPQKPTGWYLSVASVPGAGFARRVPPSQRVCRRGCRLVPPAFCAPFLEFQRVCCLCGISLLVSHTGGCCIESTV</sequence>
<accession>A0A9Q1ERQ9</accession>
<protein>
    <submittedName>
        <fullName evidence="2">Uncharacterized protein</fullName>
    </submittedName>
</protein>
<dbReference type="AlphaFoldDB" id="A0A9Q1ERQ9"/>
<evidence type="ECO:0000256" key="1">
    <source>
        <dbReference type="SAM" id="MobiDB-lite"/>
    </source>
</evidence>